<evidence type="ECO:0000256" key="1">
    <source>
        <dbReference type="SAM" id="SignalP"/>
    </source>
</evidence>
<feature type="chain" id="PRO_5002045825" description="Secreted protein" evidence="1">
    <location>
        <begin position="33"/>
        <end position="73"/>
    </location>
</feature>
<reference evidence="2" key="2">
    <citation type="journal article" date="2015" name="Data Brief">
        <title>Shoot transcriptome of the giant reed, Arundo donax.</title>
        <authorList>
            <person name="Barrero R.A."/>
            <person name="Guerrero F.D."/>
            <person name="Moolhuijzen P."/>
            <person name="Goolsby J.A."/>
            <person name="Tidwell J."/>
            <person name="Bellgard S.E."/>
            <person name="Bellgard M.I."/>
        </authorList>
    </citation>
    <scope>NUCLEOTIDE SEQUENCE</scope>
    <source>
        <tissue evidence="2">Shoot tissue taken approximately 20 cm above the soil surface</tissue>
    </source>
</reference>
<proteinExistence type="predicted"/>
<name>A0A0A9BNR0_ARUDO</name>
<sequence length="73" mass="8464">MLMISAGGSKILRILNCLHVVLFFSSVRRATYLSIMREQNCIQKLYPTDCPILPYYRTLGLFFLNKHCSGFLF</sequence>
<dbReference type="EMBL" id="GBRH01234097">
    <property type="protein sequence ID" value="JAD63798.1"/>
    <property type="molecule type" value="Transcribed_RNA"/>
</dbReference>
<protein>
    <recommendedName>
        <fullName evidence="3">Secreted protein</fullName>
    </recommendedName>
</protein>
<feature type="signal peptide" evidence="1">
    <location>
        <begin position="1"/>
        <end position="32"/>
    </location>
</feature>
<dbReference type="AlphaFoldDB" id="A0A0A9BNR0"/>
<accession>A0A0A9BNR0</accession>
<evidence type="ECO:0008006" key="3">
    <source>
        <dbReference type="Google" id="ProtNLM"/>
    </source>
</evidence>
<evidence type="ECO:0000313" key="2">
    <source>
        <dbReference type="EMBL" id="JAD63798.1"/>
    </source>
</evidence>
<organism evidence="2">
    <name type="scientific">Arundo donax</name>
    <name type="common">Giant reed</name>
    <name type="synonym">Donax arundinaceus</name>
    <dbReference type="NCBI Taxonomy" id="35708"/>
    <lineage>
        <taxon>Eukaryota</taxon>
        <taxon>Viridiplantae</taxon>
        <taxon>Streptophyta</taxon>
        <taxon>Embryophyta</taxon>
        <taxon>Tracheophyta</taxon>
        <taxon>Spermatophyta</taxon>
        <taxon>Magnoliopsida</taxon>
        <taxon>Liliopsida</taxon>
        <taxon>Poales</taxon>
        <taxon>Poaceae</taxon>
        <taxon>PACMAD clade</taxon>
        <taxon>Arundinoideae</taxon>
        <taxon>Arundineae</taxon>
        <taxon>Arundo</taxon>
    </lineage>
</organism>
<reference evidence="2" key="1">
    <citation type="submission" date="2014-09" db="EMBL/GenBank/DDBJ databases">
        <authorList>
            <person name="Magalhaes I.L.F."/>
            <person name="Oliveira U."/>
            <person name="Santos F.R."/>
            <person name="Vidigal T.H.D.A."/>
            <person name="Brescovit A.D."/>
            <person name="Santos A.J."/>
        </authorList>
    </citation>
    <scope>NUCLEOTIDE SEQUENCE</scope>
    <source>
        <tissue evidence="2">Shoot tissue taken approximately 20 cm above the soil surface</tissue>
    </source>
</reference>
<keyword evidence="1" id="KW-0732">Signal</keyword>